<dbReference type="CDD" id="cd06171">
    <property type="entry name" value="Sigma70_r4"/>
    <property type="match status" value="1"/>
</dbReference>
<dbReference type="Gene3D" id="1.10.1740.10">
    <property type="match status" value="1"/>
</dbReference>
<protein>
    <submittedName>
        <fullName evidence="7">RNA polymerase sigma factor</fullName>
    </submittedName>
</protein>
<dbReference type="PANTHER" id="PTHR43133:SF46">
    <property type="entry name" value="RNA POLYMERASE SIGMA-70 FACTOR ECF SUBFAMILY"/>
    <property type="match status" value="1"/>
</dbReference>
<evidence type="ECO:0000313" key="7">
    <source>
        <dbReference type="EMBL" id="MFD2200049.1"/>
    </source>
</evidence>
<keyword evidence="8" id="KW-1185">Reference proteome</keyword>
<keyword evidence="3" id="KW-0731">Sigma factor</keyword>
<keyword evidence="2" id="KW-0805">Transcription regulation</keyword>
<dbReference type="Proteomes" id="UP001597414">
    <property type="component" value="Unassembled WGS sequence"/>
</dbReference>
<accession>A0ABW5B3M6</accession>
<dbReference type="Pfam" id="PF04542">
    <property type="entry name" value="Sigma70_r2"/>
    <property type="match status" value="1"/>
</dbReference>
<dbReference type="NCBIfam" id="TIGR02937">
    <property type="entry name" value="sigma70-ECF"/>
    <property type="match status" value="1"/>
</dbReference>
<dbReference type="Pfam" id="PF08281">
    <property type="entry name" value="Sigma70_r4_2"/>
    <property type="match status" value="1"/>
</dbReference>
<comment type="similarity">
    <text evidence="1">Belongs to the sigma-70 factor family. ECF subfamily.</text>
</comment>
<evidence type="ECO:0000313" key="8">
    <source>
        <dbReference type="Proteomes" id="UP001597414"/>
    </source>
</evidence>
<gene>
    <name evidence="7" type="ORF">ACFSKV_00625</name>
</gene>
<dbReference type="Gene3D" id="1.10.10.10">
    <property type="entry name" value="Winged helix-like DNA-binding domain superfamily/Winged helix DNA-binding domain"/>
    <property type="match status" value="1"/>
</dbReference>
<dbReference type="SUPFAM" id="SSF88946">
    <property type="entry name" value="Sigma2 domain of RNA polymerase sigma factors"/>
    <property type="match status" value="1"/>
</dbReference>
<feature type="domain" description="RNA polymerase sigma factor 70 region 4 type 2" evidence="6">
    <location>
        <begin position="101"/>
        <end position="149"/>
    </location>
</feature>
<comment type="caution">
    <text evidence="7">The sequence shown here is derived from an EMBL/GenBank/DDBJ whole genome shotgun (WGS) entry which is preliminary data.</text>
</comment>
<sequence length="163" mass="19219">MKTSQLEQVIKEMHAEAYLWSRQCCNFQDWLAKDVLQEVYLKILEGKARFHEKSNIKTWLFSVIRYTAMENLKKEKKLLPLEEGLEVELVEEVISKVNHEKLIMELPEKQREVLLLVFYHELTLEKSAEVMGIHVGTARTHYDRAKKNLKTLILKKNTHEQAG</sequence>
<dbReference type="RefSeq" id="WP_380799582.1">
    <property type="nucleotide sequence ID" value="NZ_JBHUIV010000002.1"/>
</dbReference>
<proteinExistence type="inferred from homology"/>
<evidence type="ECO:0000256" key="1">
    <source>
        <dbReference type="ARBA" id="ARBA00010641"/>
    </source>
</evidence>
<dbReference type="InterPro" id="IPR013325">
    <property type="entry name" value="RNA_pol_sigma_r2"/>
</dbReference>
<organism evidence="7 8">
    <name type="scientific">Shivajiella indica</name>
    <dbReference type="NCBI Taxonomy" id="872115"/>
    <lineage>
        <taxon>Bacteria</taxon>
        <taxon>Pseudomonadati</taxon>
        <taxon>Bacteroidota</taxon>
        <taxon>Cytophagia</taxon>
        <taxon>Cytophagales</taxon>
        <taxon>Cyclobacteriaceae</taxon>
        <taxon>Shivajiella</taxon>
    </lineage>
</organism>
<feature type="domain" description="RNA polymerase sigma-70 region 2" evidence="5">
    <location>
        <begin position="30"/>
        <end position="76"/>
    </location>
</feature>
<evidence type="ECO:0000259" key="5">
    <source>
        <dbReference type="Pfam" id="PF04542"/>
    </source>
</evidence>
<evidence type="ECO:0000256" key="4">
    <source>
        <dbReference type="ARBA" id="ARBA00023163"/>
    </source>
</evidence>
<dbReference type="InterPro" id="IPR039425">
    <property type="entry name" value="RNA_pol_sigma-70-like"/>
</dbReference>
<reference evidence="8" key="1">
    <citation type="journal article" date="2019" name="Int. J. Syst. Evol. Microbiol.">
        <title>The Global Catalogue of Microorganisms (GCM) 10K type strain sequencing project: providing services to taxonomists for standard genome sequencing and annotation.</title>
        <authorList>
            <consortium name="The Broad Institute Genomics Platform"/>
            <consortium name="The Broad Institute Genome Sequencing Center for Infectious Disease"/>
            <person name="Wu L."/>
            <person name="Ma J."/>
        </authorList>
    </citation>
    <scope>NUCLEOTIDE SEQUENCE [LARGE SCALE GENOMIC DNA]</scope>
    <source>
        <strain evidence="8">KCTC 19812</strain>
    </source>
</reference>
<evidence type="ECO:0000256" key="3">
    <source>
        <dbReference type="ARBA" id="ARBA00023082"/>
    </source>
</evidence>
<evidence type="ECO:0000256" key="2">
    <source>
        <dbReference type="ARBA" id="ARBA00023015"/>
    </source>
</evidence>
<dbReference type="PANTHER" id="PTHR43133">
    <property type="entry name" value="RNA POLYMERASE ECF-TYPE SIGMA FACTO"/>
    <property type="match status" value="1"/>
</dbReference>
<dbReference type="EMBL" id="JBHUIV010000002">
    <property type="protein sequence ID" value="MFD2200049.1"/>
    <property type="molecule type" value="Genomic_DNA"/>
</dbReference>
<evidence type="ECO:0000259" key="6">
    <source>
        <dbReference type="Pfam" id="PF08281"/>
    </source>
</evidence>
<dbReference type="InterPro" id="IPR013249">
    <property type="entry name" value="RNA_pol_sigma70_r4_t2"/>
</dbReference>
<name>A0ABW5B3M6_9BACT</name>
<dbReference type="InterPro" id="IPR007627">
    <property type="entry name" value="RNA_pol_sigma70_r2"/>
</dbReference>
<dbReference type="InterPro" id="IPR013324">
    <property type="entry name" value="RNA_pol_sigma_r3/r4-like"/>
</dbReference>
<keyword evidence="4" id="KW-0804">Transcription</keyword>
<dbReference type="InterPro" id="IPR014284">
    <property type="entry name" value="RNA_pol_sigma-70_dom"/>
</dbReference>
<dbReference type="InterPro" id="IPR036388">
    <property type="entry name" value="WH-like_DNA-bd_sf"/>
</dbReference>
<dbReference type="SUPFAM" id="SSF88659">
    <property type="entry name" value="Sigma3 and sigma4 domains of RNA polymerase sigma factors"/>
    <property type="match status" value="1"/>
</dbReference>